<evidence type="ECO:0000313" key="11">
    <source>
        <dbReference type="EMBL" id="KAJ8432564.1"/>
    </source>
</evidence>
<sequence length="955" mass="105654">MQVQMLRLFVSVVYLISASQAYSHGISFSLPAKPLMWQPKPSEGPSVAPAPSPAYRGPIISPHHKFIPKHHHRRHRARPYVASSAPDAAPGCGQTCSEPLTLTPVGTPCGCVFPMKIRLLLSIAVYALFPEVNELAVEIAQGTYVKQNQVQIVGATADTQNQERTLVDVNLVPLSEKFDNTTATLTSERFWRKEVPLNKTLFGNYDVIYVNYPGIPSPFPSGGYIGSPIGSVGDGQYPISANFMSRNNKMSAKVVFVIVFSALVLFVACIAALFIVMKWKKVRNTSNAVGPVFAPSINKKPGKFSYVKAVYLRMLPPLAGSSSGFVVLLVSCNWKHKIVAIFYSHIVGSYFNLVQEFSAWDVELPLPIFPLSSSSKIDNLILPPLSLPHPPPLTPKSTTTSTPAKGDWLCRLANFLKGGISGVLGRLQKDERDWMRWLYRERMRGFGEEEDGALGMWKFCWLSNSYACLLLFIMLFNCVYSCLNMKTLYAFSNVIYDKDWHKFDVWVMLFQNAGIGSTFSSSAASSTSMSLFASMPTCALSVRAFSLAELDKATDKFSSRRILGEGGFGRVYHGILEDGIEAAVKLLTRDNQNGDREFIAEVEMLSRLHHRNLVKLIGICIEGHRRCLVYELVHNGSVESHLHGADKRKGPLDWDARLKIALGAARGLAYLHEDSNPRVIHRDFKASNVLLEDDYTPKVSDFGLAREATEGSQHVSTRVMGTFGYVAPEYAMTGHLLVKSDVYSYGVVLLELLTGRKPVDMSQPQGQENLVTWARPLLTSREGVEQLVDPALAGKYNFNDFAKVAAIASMCVHPEVTHRPFMGEVVQALKLIYNDSDEACEDCGSLKDSSVPDLDSKSDLGPSESSWWNAGTPRLIYGHASPFVTMEYSSGPLEMENRPFSTSSFVGEHVALPIAHDNRSGPLRTVRSKPLFYRLKGSMSEHAAFLSRRGRSDGF</sequence>
<dbReference type="SUPFAM" id="SSF56112">
    <property type="entry name" value="Protein kinase-like (PK-like)"/>
    <property type="match status" value="1"/>
</dbReference>
<protein>
    <recommendedName>
        <fullName evidence="10">Protein kinase domain-containing protein</fullName>
    </recommendedName>
</protein>
<keyword evidence="8" id="KW-0472">Membrane</keyword>
<dbReference type="PROSITE" id="PS50011">
    <property type="entry name" value="PROTEIN_KINASE_DOM"/>
    <property type="match status" value="1"/>
</dbReference>
<dbReference type="InterPro" id="IPR057597">
    <property type="entry name" value="ALE2_N"/>
</dbReference>
<reference evidence="11" key="1">
    <citation type="submission" date="2022-04" db="EMBL/GenBank/DDBJ databases">
        <title>Carnegiea gigantea Genome sequencing and assembly v2.</title>
        <authorList>
            <person name="Copetti D."/>
            <person name="Sanderson M.J."/>
            <person name="Burquez A."/>
            <person name="Wojciechowski M.F."/>
        </authorList>
    </citation>
    <scope>NUCLEOTIDE SEQUENCE</scope>
    <source>
        <strain evidence="11">SGP5-SGP5p</strain>
        <tissue evidence="11">Aerial part</tissue>
    </source>
</reference>
<dbReference type="PROSITE" id="PS00108">
    <property type="entry name" value="PROTEIN_KINASE_ST"/>
    <property type="match status" value="1"/>
</dbReference>
<evidence type="ECO:0000256" key="3">
    <source>
        <dbReference type="ARBA" id="ARBA00022741"/>
    </source>
</evidence>
<keyword evidence="8" id="KW-1133">Transmembrane helix</keyword>
<dbReference type="AlphaFoldDB" id="A0A9Q1JX42"/>
<feature type="transmembrane region" description="Helical" evidence="8">
    <location>
        <begin position="459"/>
        <end position="476"/>
    </location>
</feature>
<dbReference type="InterPro" id="IPR000719">
    <property type="entry name" value="Prot_kinase_dom"/>
</dbReference>
<dbReference type="InterPro" id="IPR011009">
    <property type="entry name" value="Kinase-like_dom_sf"/>
</dbReference>
<dbReference type="GO" id="GO:0004674">
    <property type="term" value="F:protein serine/threonine kinase activity"/>
    <property type="evidence" value="ECO:0007669"/>
    <property type="project" value="UniProtKB-KW"/>
</dbReference>
<evidence type="ECO:0000259" key="10">
    <source>
        <dbReference type="PROSITE" id="PS50011"/>
    </source>
</evidence>
<dbReference type="Pfam" id="PF23180">
    <property type="entry name" value="ALE2_N"/>
    <property type="match status" value="1"/>
</dbReference>
<dbReference type="EMBL" id="JAKOGI010000599">
    <property type="protein sequence ID" value="KAJ8432564.1"/>
    <property type="molecule type" value="Genomic_DNA"/>
</dbReference>
<evidence type="ECO:0000256" key="5">
    <source>
        <dbReference type="ARBA" id="ARBA00022840"/>
    </source>
</evidence>
<dbReference type="PROSITE" id="PS00107">
    <property type="entry name" value="PROTEIN_KINASE_ATP"/>
    <property type="match status" value="1"/>
</dbReference>
<evidence type="ECO:0000256" key="6">
    <source>
        <dbReference type="PROSITE-ProRule" id="PRU10141"/>
    </source>
</evidence>
<feature type="chain" id="PRO_5040365559" description="Protein kinase domain-containing protein" evidence="9">
    <location>
        <begin position="22"/>
        <end position="955"/>
    </location>
</feature>
<keyword evidence="3 6" id="KW-0547">Nucleotide-binding</keyword>
<dbReference type="FunFam" id="1.10.510.10:FF:000051">
    <property type="entry name" value="Receptor-like serine/threonine-protein kinase ALE2"/>
    <property type="match status" value="1"/>
</dbReference>
<comment type="caution">
    <text evidence="11">The sequence shown here is derived from an EMBL/GenBank/DDBJ whole genome shotgun (WGS) entry which is preliminary data.</text>
</comment>
<feature type="transmembrane region" description="Helical" evidence="8">
    <location>
        <begin position="254"/>
        <end position="276"/>
    </location>
</feature>
<dbReference type="Proteomes" id="UP001153076">
    <property type="component" value="Unassembled WGS sequence"/>
</dbReference>
<keyword evidence="9" id="KW-0732">Signal</keyword>
<keyword evidence="2" id="KW-0808">Transferase</keyword>
<feature type="domain" description="Protein kinase" evidence="10">
    <location>
        <begin position="557"/>
        <end position="832"/>
    </location>
</feature>
<accession>A0A9Q1JX42</accession>
<feature type="region of interest" description="Disordered" evidence="7">
    <location>
        <begin position="844"/>
        <end position="865"/>
    </location>
</feature>
<gene>
    <name evidence="11" type="ORF">Cgig2_009328</name>
</gene>
<dbReference type="FunFam" id="3.30.200.20:FF:000146">
    <property type="entry name" value="receptor-like serine/threonine-protein kinase ALE2"/>
    <property type="match status" value="1"/>
</dbReference>
<evidence type="ECO:0000256" key="1">
    <source>
        <dbReference type="ARBA" id="ARBA00022527"/>
    </source>
</evidence>
<evidence type="ECO:0000256" key="8">
    <source>
        <dbReference type="SAM" id="Phobius"/>
    </source>
</evidence>
<dbReference type="Gene3D" id="3.30.200.20">
    <property type="entry name" value="Phosphorylase Kinase, domain 1"/>
    <property type="match status" value="1"/>
</dbReference>
<evidence type="ECO:0000313" key="12">
    <source>
        <dbReference type="Proteomes" id="UP001153076"/>
    </source>
</evidence>
<keyword evidence="8" id="KW-0812">Transmembrane</keyword>
<dbReference type="InterPro" id="IPR008271">
    <property type="entry name" value="Ser/Thr_kinase_AS"/>
</dbReference>
<dbReference type="Pfam" id="PF07714">
    <property type="entry name" value="PK_Tyr_Ser-Thr"/>
    <property type="match status" value="1"/>
</dbReference>
<keyword evidence="1" id="KW-0723">Serine/threonine-protein kinase</keyword>
<dbReference type="PANTHER" id="PTHR47989">
    <property type="entry name" value="OS01G0750732 PROTEIN"/>
    <property type="match status" value="1"/>
</dbReference>
<evidence type="ECO:0000256" key="9">
    <source>
        <dbReference type="SAM" id="SignalP"/>
    </source>
</evidence>
<dbReference type="GO" id="GO:0005524">
    <property type="term" value="F:ATP binding"/>
    <property type="evidence" value="ECO:0007669"/>
    <property type="project" value="UniProtKB-UniRule"/>
</dbReference>
<feature type="signal peptide" evidence="9">
    <location>
        <begin position="1"/>
        <end position="21"/>
    </location>
</feature>
<evidence type="ECO:0000256" key="4">
    <source>
        <dbReference type="ARBA" id="ARBA00022777"/>
    </source>
</evidence>
<proteinExistence type="predicted"/>
<keyword evidence="4" id="KW-0418">Kinase</keyword>
<dbReference type="CDD" id="cd14066">
    <property type="entry name" value="STKc_IRAK"/>
    <property type="match status" value="1"/>
</dbReference>
<keyword evidence="12" id="KW-1185">Reference proteome</keyword>
<dbReference type="Gene3D" id="1.10.510.10">
    <property type="entry name" value="Transferase(Phosphotransferase) domain 1"/>
    <property type="match status" value="1"/>
</dbReference>
<dbReference type="OrthoDB" id="1901798at2759"/>
<dbReference type="InterPro" id="IPR017441">
    <property type="entry name" value="Protein_kinase_ATP_BS"/>
</dbReference>
<feature type="binding site" evidence="6">
    <location>
        <position position="585"/>
    </location>
    <ligand>
        <name>ATP</name>
        <dbReference type="ChEBI" id="CHEBI:30616"/>
    </ligand>
</feature>
<dbReference type="InterPro" id="IPR001245">
    <property type="entry name" value="Ser-Thr/Tyr_kinase_cat_dom"/>
</dbReference>
<evidence type="ECO:0000256" key="2">
    <source>
        <dbReference type="ARBA" id="ARBA00022679"/>
    </source>
</evidence>
<organism evidence="11 12">
    <name type="scientific">Carnegiea gigantea</name>
    <dbReference type="NCBI Taxonomy" id="171969"/>
    <lineage>
        <taxon>Eukaryota</taxon>
        <taxon>Viridiplantae</taxon>
        <taxon>Streptophyta</taxon>
        <taxon>Embryophyta</taxon>
        <taxon>Tracheophyta</taxon>
        <taxon>Spermatophyta</taxon>
        <taxon>Magnoliopsida</taxon>
        <taxon>eudicotyledons</taxon>
        <taxon>Gunneridae</taxon>
        <taxon>Pentapetalae</taxon>
        <taxon>Caryophyllales</taxon>
        <taxon>Cactineae</taxon>
        <taxon>Cactaceae</taxon>
        <taxon>Cactoideae</taxon>
        <taxon>Echinocereeae</taxon>
        <taxon>Carnegiea</taxon>
    </lineage>
</organism>
<name>A0A9Q1JX42_9CARY</name>
<dbReference type="PANTHER" id="PTHR47989:SF40">
    <property type="entry name" value="RECEPTOR-LIKE SERINE_THREONINE-PROTEIN KINASE ALE2"/>
    <property type="match status" value="1"/>
</dbReference>
<evidence type="ECO:0000256" key="7">
    <source>
        <dbReference type="SAM" id="MobiDB-lite"/>
    </source>
</evidence>
<keyword evidence="5 6" id="KW-0067">ATP-binding</keyword>